<evidence type="ECO:0000313" key="2">
    <source>
        <dbReference type="Proteomes" id="UP001250538"/>
    </source>
</evidence>
<keyword evidence="2" id="KW-1185">Reference proteome</keyword>
<gene>
    <name evidence="1" type="ORF">RQP50_09420</name>
</gene>
<accession>A0AAJ2JSW3</accession>
<evidence type="ECO:0000313" key="1">
    <source>
        <dbReference type="EMBL" id="MDT8976458.1"/>
    </source>
</evidence>
<reference evidence="2" key="1">
    <citation type="submission" date="2023-09" db="EMBL/GenBank/DDBJ databases">
        <title>Paenibacillus sp. chi10 Genome sequencing and assembly.</title>
        <authorList>
            <person name="Kim I."/>
        </authorList>
    </citation>
    <scope>NUCLEOTIDE SEQUENCE [LARGE SCALE GENOMIC DNA]</scope>
    <source>
        <strain evidence="2">chi10</strain>
    </source>
</reference>
<dbReference type="InterPro" id="IPR014710">
    <property type="entry name" value="RmlC-like_jellyroll"/>
</dbReference>
<dbReference type="SUPFAM" id="SSF51182">
    <property type="entry name" value="RmlC-like cupins"/>
    <property type="match status" value="1"/>
</dbReference>
<dbReference type="RefSeq" id="WP_315745040.1">
    <property type="nucleotide sequence ID" value="NZ_JAVYAA010000002.1"/>
</dbReference>
<organism evidence="1 2">
    <name type="scientific">Paenibacillus suaedae</name>
    <dbReference type="NCBI Taxonomy" id="3077233"/>
    <lineage>
        <taxon>Bacteria</taxon>
        <taxon>Bacillati</taxon>
        <taxon>Bacillota</taxon>
        <taxon>Bacilli</taxon>
        <taxon>Bacillales</taxon>
        <taxon>Paenibacillaceae</taxon>
        <taxon>Paenibacillus</taxon>
    </lineage>
</organism>
<dbReference type="InterPro" id="IPR011051">
    <property type="entry name" value="RmlC_Cupin_sf"/>
</dbReference>
<protein>
    <submittedName>
        <fullName evidence="1">Cupin</fullName>
    </submittedName>
</protein>
<name>A0AAJ2JSW3_9BACL</name>
<dbReference type="AlphaFoldDB" id="A0AAJ2JSW3"/>
<comment type="caution">
    <text evidence="1">The sequence shown here is derived from an EMBL/GenBank/DDBJ whole genome shotgun (WGS) entry which is preliminary data.</text>
</comment>
<dbReference type="EMBL" id="JAVYAA010000002">
    <property type="protein sequence ID" value="MDT8976458.1"/>
    <property type="molecule type" value="Genomic_DNA"/>
</dbReference>
<dbReference type="Proteomes" id="UP001250538">
    <property type="component" value="Unassembled WGS sequence"/>
</dbReference>
<dbReference type="Gene3D" id="2.60.120.10">
    <property type="entry name" value="Jelly Rolls"/>
    <property type="match status" value="1"/>
</dbReference>
<proteinExistence type="predicted"/>
<sequence>MEFYRFDKEIGKRISKFNSDFIMSRIIQTEKAAHIGCMHLEEKGIMGYHQAVVPQILLIMAGEGYVRGEKNEYFKVEAGDAVFWEKDEWHETKTTNGLTAIVIESEELTPSSFMTFKEASSVKSF</sequence>